<keyword evidence="3" id="KW-0479">Metal-binding</keyword>
<comment type="caution">
    <text evidence="9">The sequence shown here is derived from an EMBL/GenBank/DDBJ whole genome shotgun (WGS) entry which is preliminary data.</text>
</comment>
<dbReference type="Pfam" id="PF01431">
    <property type="entry name" value="Peptidase_M13"/>
    <property type="match status" value="1"/>
</dbReference>
<dbReference type="CDD" id="cd08662">
    <property type="entry name" value="M13"/>
    <property type="match status" value="1"/>
</dbReference>
<evidence type="ECO:0000313" key="9">
    <source>
        <dbReference type="EMBL" id="MFC3174369.1"/>
    </source>
</evidence>
<sequence>MLQRLLRPLVSWLPASWSRAKALLPALALAGGLLALGPVGCAPGEDGGEAHSPGTGLGIALDALDKTIKPGDDFYAYANGAWMRAATIPADKSSTGAFRMADEATQKQLGRLVDDIVKGDAAPDSDPGRIRTFYTTYVDTRAIDAAGLAPARPDLDRIAAIADRTVLSRVLGEQVRADVDPLNATDWQTENLLGLFVTQSLSGSAVMPYVLQGGLGMPGRDYYLSPDPRMAAIRDKYRAYLARFLGDAGFADAAGMAGRIYALEAKIAAAHASLVQSNDFRQGASEWTQADFARKAPGIDWAAFLAGAGLARQDRFVAYHATAIPRLAALVASEPLPAWKDWLAFHQLNAHADVLPSRLDADHFAFYEGVLNGTAVPTPRAKRGIEALNAALGDALGKLYVEQYFPASAKAEIEGMVGAIKQAFAARIEALDWMAEPTRAEALAKISAIAVGVGYPDRWTDYSALTVVPGQAYANAVAAEKLHLAQQLAKLGQPLDRREWWMNPQTVNAVNLPVQNALNFPAAILQRPFFDAGADPAFNYGAIGAVIGHEISHSFDDNGAAFDAGGRLRNWWTPADLARFTRNGHALALQYDSYAPFPGLHVNGKQTLGENIADLAGLAAAYDAYRASLKGKEPPVIDGFTGDQRFFIAFAQGWATKMREEALRGRIVRDGHAPGQYRALTVRNIDAWYRAFDVQPGDRLYLAPEERVRIW</sequence>
<dbReference type="Gene3D" id="1.10.1380.10">
    <property type="entry name" value="Neutral endopeptidase , domain2"/>
    <property type="match status" value="1"/>
</dbReference>
<dbReference type="InterPro" id="IPR024079">
    <property type="entry name" value="MetalloPept_cat_dom_sf"/>
</dbReference>
<dbReference type="Proteomes" id="UP001595604">
    <property type="component" value="Unassembled WGS sequence"/>
</dbReference>
<protein>
    <submittedName>
        <fullName evidence="9">M13 family metallopeptidase</fullName>
    </submittedName>
</protein>
<reference evidence="10" key="1">
    <citation type="journal article" date="2019" name="Int. J. Syst. Evol. Microbiol.">
        <title>The Global Catalogue of Microorganisms (GCM) 10K type strain sequencing project: providing services to taxonomists for standard genome sequencing and annotation.</title>
        <authorList>
            <consortium name="The Broad Institute Genomics Platform"/>
            <consortium name="The Broad Institute Genome Sequencing Center for Infectious Disease"/>
            <person name="Wu L."/>
            <person name="Ma J."/>
        </authorList>
    </citation>
    <scope>NUCLEOTIDE SEQUENCE [LARGE SCALE GENOMIC DNA]</scope>
    <source>
        <strain evidence="10">KCTC 42984</strain>
    </source>
</reference>
<accession>A0ABV7IQ07</accession>
<dbReference type="PRINTS" id="PR00786">
    <property type="entry name" value="NEPRILYSIN"/>
</dbReference>
<keyword evidence="10" id="KW-1185">Reference proteome</keyword>
<dbReference type="InterPro" id="IPR018497">
    <property type="entry name" value="Peptidase_M13_C"/>
</dbReference>
<gene>
    <name evidence="9" type="ORF">ACFOD9_08900</name>
</gene>
<evidence type="ECO:0000259" key="7">
    <source>
        <dbReference type="Pfam" id="PF01431"/>
    </source>
</evidence>
<dbReference type="Gene3D" id="3.40.390.10">
    <property type="entry name" value="Collagenase (Catalytic Domain)"/>
    <property type="match status" value="1"/>
</dbReference>
<dbReference type="SUPFAM" id="SSF55486">
    <property type="entry name" value="Metalloproteases ('zincins'), catalytic domain"/>
    <property type="match status" value="1"/>
</dbReference>
<keyword evidence="2" id="KW-0645">Protease</keyword>
<organism evidence="9 10">
    <name type="scientific">Novosphingobium bradum</name>
    <dbReference type="NCBI Taxonomy" id="1737444"/>
    <lineage>
        <taxon>Bacteria</taxon>
        <taxon>Pseudomonadati</taxon>
        <taxon>Pseudomonadota</taxon>
        <taxon>Alphaproteobacteria</taxon>
        <taxon>Sphingomonadales</taxon>
        <taxon>Sphingomonadaceae</taxon>
        <taxon>Novosphingobium</taxon>
    </lineage>
</organism>
<evidence type="ECO:0000256" key="2">
    <source>
        <dbReference type="ARBA" id="ARBA00022670"/>
    </source>
</evidence>
<dbReference type="PANTHER" id="PTHR11733:SF211">
    <property type="entry name" value="OLIGOPEPTIDASE LIPOPROTEIN M13 FAMILY"/>
    <property type="match status" value="1"/>
</dbReference>
<evidence type="ECO:0000259" key="8">
    <source>
        <dbReference type="Pfam" id="PF05649"/>
    </source>
</evidence>
<keyword evidence="5" id="KW-0862">Zinc</keyword>
<dbReference type="Pfam" id="PF05649">
    <property type="entry name" value="Peptidase_M13_N"/>
    <property type="match status" value="1"/>
</dbReference>
<proteinExistence type="predicted"/>
<evidence type="ECO:0000313" key="10">
    <source>
        <dbReference type="Proteomes" id="UP001595604"/>
    </source>
</evidence>
<comment type="cofactor">
    <cofactor evidence="1">
        <name>Zn(2+)</name>
        <dbReference type="ChEBI" id="CHEBI:29105"/>
    </cofactor>
</comment>
<dbReference type="PANTHER" id="PTHR11733">
    <property type="entry name" value="ZINC METALLOPROTEASE FAMILY M13 NEPRILYSIN-RELATED"/>
    <property type="match status" value="1"/>
</dbReference>
<evidence type="ECO:0000256" key="5">
    <source>
        <dbReference type="ARBA" id="ARBA00022833"/>
    </source>
</evidence>
<dbReference type="EMBL" id="JBHRTQ010000007">
    <property type="protein sequence ID" value="MFC3174369.1"/>
    <property type="molecule type" value="Genomic_DNA"/>
</dbReference>
<name>A0ABV7IQ07_9SPHN</name>
<evidence type="ECO:0000256" key="3">
    <source>
        <dbReference type="ARBA" id="ARBA00022723"/>
    </source>
</evidence>
<dbReference type="InterPro" id="IPR008753">
    <property type="entry name" value="Peptidase_M13_N"/>
</dbReference>
<evidence type="ECO:0000256" key="6">
    <source>
        <dbReference type="ARBA" id="ARBA00023049"/>
    </source>
</evidence>
<dbReference type="PROSITE" id="PS51885">
    <property type="entry name" value="NEPRILYSIN"/>
    <property type="match status" value="1"/>
</dbReference>
<evidence type="ECO:0000256" key="4">
    <source>
        <dbReference type="ARBA" id="ARBA00022801"/>
    </source>
</evidence>
<feature type="domain" description="Peptidase M13 C-terminal" evidence="7">
    <location>
        <begin position="508"/>
        <end position="708"/>
    </location>
</feature>
<feature type="domain" description="Peptidase M13 N-terminal" evidence="8">
    <location>
        <begin position="70"/>
        <end position="456"/>
    </location>
</feature>
<keyword evidence="4" id="KW-0378">Hydrolase</keyword>
<keyword evidence="6" id="KW-0482">Metalloprotease</keyword>
<dbReference type="InterPro" id="IPR000718">
    <property type="entry name" value="Peptidase_M13"/>
</dbReference>
<dbReference type="RefSeq" id="WP_379509726.1">
    <property type="nucleotide sequence ID" value="NZ_JBHRTQ010000007.1"/>
</dbReference>
<dbReference type="InterPro" id="IPR042089">
    <property type="entry name" value="Peptidase_M13_dom_2"/>
</dbReference>
<evidence type="ECO:0000256" key="1">
    <source>
        <dbReference type="ARBA" id="ARBA00001947"/>
    </source>
</evidence>